<gene>
    <name evidence="1" type="ORF">BGW38_002690</name>
</gene>
<dbReference type="AlphaFoldDB" id="A0A9P6FTQ3"/>
<reference evidence="1" key="1">
    <citation type="journal article" date="2020" name="Fungal Divers.">
        <title>Resolving the Mortierellaceae phylogeny through synthesis of multi-gene phylogenetics and phylogenomics.</title>
        <authorList>
            <person name="Vandepol N."/>
            <person name="Liber J."/>
            <person name="Desiro A."/>
            <person name="Na H."/>
            <person name="Kennedy M."/>
            <person name="Barry K."/>
            <person name="Grigoriev I.V."/>
            <person name="Miller A.N."/>
            <person name="O'Donnell K."/>
            <person name="Stajich J.E."/>
            <person name="Bonito G."/>
        </authorList>
    </citation>
    <scope>NUCLEOTIDE SEQUENCE</scope>
    <source>
        <strain evidence="1">KOD1015</strain>
    </source>
</reference>
<keyword evidence="2" id="KW-1185">Reference proteome</keyword>
<accession>A0A9P6FTQ3</accession>
<organism evidence="1 2">
    <name type="scientific">Lunasporangiospora selenospora</name>
    <dbReference type="NCBI Taxonomy" id="979761"/>
    <lineage>
        <taxon>Eukaryota</taxon>
        <taxon>Fungi</taxon>
        <taxon>Fungi incertae sedis</taxon>
        <taxon>Mucoromycota</taxon>
        <taxon>Mortierellomycotina</taxon>
        <taxon>Mortierellomycetes</taxon>
        <taxon>Mortierellales</taxon>
        <taxon>Mortierellaceae</taxon>
        <taxon>Lunasporangiospora</taxon>
    </lineage>
</organism>
<evidence type="ECO:0000313" key="2">
    <source>
        <dbReference type="Proteomes" id="UP000780801"/>
    </source>
</evidence>
<protein>
    <submittedName>
        <fullName evidence="1">Uncharacterized protein</fullName>
    </submittedName>
</protein>
<sequence>MLRCLAKYEEEEEVEYEVEGVDTPRDELEDRRDEIADEAVVGRTIEKGVKTVAGAGETVNIVPSIAVGPLVSVWWWVVAMASGRTWCL</sequence>
<evidence type="ECO:0000313" key="1">
    <source>
        <dbReference type="EMBL" id="KAF9580596.1"/>
    </source>
</evidence>
<dbReference type="Proteomes" id="UP000780801">
    <property type="component" value="Unassembled WGS sequence"/>
</dbReference>
<name>A0A9P6FTQ3_9FUNG</name>
<comment type="caution">
    <text evidence="1">The sequence shown here is derived from an EMBL/GenBank/DDBJ whole genome shotgun (WGS) entry which is preliminary data.</text>
</comment>
<dbReference type="EMBL" id="JAABOA010001963">
    <property type="protein sequence ID" value="KAF9580596.1"/>
    <property type="molecule type" value="Genomic_DNA"/>
</dbReference>
<proteinExistence type="predicted"/>